<reference evidence="4" key="1">
    <citation type="journal article" date="2019" name="Int. J. Syst. Evol. Microbiol.">
        <title>The Global Catalogue of Microorganisms (GCM) 10K type strain sequencing project: providing services to taxonomists for standard genome sequencing and annotation.</title>
        <authorList>
            <consortium name="The Broad Institute Genomics Platform"/>
            <consortium name="The Broad Institute Genome Sequencing Center for Infectious Disease"/>
            <person name="Wu L."/>
            <person name="Ma J."/>
        </authorList>
    </citation>
    <scope>NUCLEOTIDE SEQUENCE [LARGE SCALE GENOMIC DNA]</scope>
    <source>
        <strain evidence="4">JCM 16034</strain>
    </source>
</reference>
<keyword evidence="1" id="KW-0472">Membrane</keyword>
<feature type="transmembrane region" description="Helical" evidence="1">
    <location>
        <begin position="84"/>
        <end position="104"/>
    </location>
</feature>
<dbReference type="SUPFAM" id="SSF48317">
    <property type="entry name" value="Acid phosphatase/Vanadium-dependent haloperoxidase"/>
    <property type="match status" value="1"/>
</dbReference>
<dbReference type="RefSeq" id="WP_208712126.1">
    <property type="nucleotide sequence ID" value="NZ_BAAAQW010000005.1"/>
</dbReference>
<keyword evidence="1" id="KW-1133">Transmembrane helix</keyword>
<feature type="transmembrane region" description="Helical" evidence="1">
    <location>
        <begin position="155"/>
        <end position="174"/>
    </location>
</feature>
<organism evidence="3 4">
    <name type="scientific">Sinomonas flava</name>
    <dbReference type="NCBI Taxonomy" id="496857"/>
    <lineage>
        <taxon>Bacteria</taxon>
        <taxon>Bacillati</taxon>
        <taxon>Actinomycetota</taxon>
        <taxon>Actinomycetes</taxon>
        <taxon>Micrococcales</taxon>
        <taxon>Micrococcaceae</taxon>
        <taxon>Sinomonas</taxon>
    </lineage>
</organism>
<protein>
    <recommendedName>
        <fullName evidence="2">Phosphatidic acid phosphatase type 2/haloperoxidase domain-containing protein</fullName>
    </recommendedName>
</protein>
<evidence type="ECO:0000313" key="4">
    <source>
        <dbReference type="Proteomes" id="UP001500432"/>
    </source>
</evidence>
<gene>
    <name evidence="3" type="ORF">GCM10009849_21550</name>
</gene>
<proteinExistence type="predicted"/>
<name>A0ABP5NM60_9MICC</name>
<comment type="caution">
    <text evidence="3">The sequence shown here is derived from an EMBL/GenBank/DDBJ whole genome shotgun (WGS) entry which is preliminary data.</text>
</comment>
<dbReference type="PANTHER" id="PTHR14969">
    <property type="entry name" value="SPHINGOSINE-1-PHOSPHATE PHOSPHOHYDROLASE"/>
    <property type="match status" value="1"/>
</dbReference>
<evidence type="ECO:0000256" key="1">
    <source>
        <dbReference type="SAM" id="Phobius"/>
    </source>
</evidence>
<dbReference type="InterPro" id="IPR036938">
    <property type="entry name" value="PAP2/HPO_sf"/>
</dbReference>
<keyword evidence="1" id="KW-0812">Transmembrane</keyword>
<dbReference type="EMBL" id="BAAAQW010000005">
    <property type="protein sequence ID" value="GAA2200548.1"/>
    <property type="molecule type" value="Genomic_DNA"/>
</dbReference>
<evidence type="ECO:0000313" key="3">
    <source>
        <dbReference type="EMBL" id="GAA2200548.1"/>
    </source>
</evidence>
<feature type="domain" description="Phosphatidic acid phosphatase type 2/haloperoxidase" evidence="2">
    <location>
        <begin position="112"/>
        <end position="224"/>
    </location>
</feature>
<dbReference type="InterPro" id="IPR000326">
    <property type="entry name" value="PAP2/HPO"/>
</dbReference>
<keyword evidence="4" id="KW-1185">Reference proteome</keyword>
<dbReference type="Gene3D" id="1.20.144.10">
    <property type="entry name" value="Phosphatidic acid phosphatase type 2/haloperoxidase"/>
    <property type="match status" value="1"/>
</dbReference>
<feature type="transmembrane region" description="Helical" evidence="1">
    <location>
        <begin position="209"/>
        <end position="227"/>
    </location>
</feature>
<dbReference type="PANTHER" id="PTHR14969:SF13">
    <property type="entry name" value="AT30094P"/>
    <property type="match status" value="1"/>
</dbReference>
<feature type="transmembrane region" description="Helical" evidence="1">
    <location>
        <begin position="181"/>
        <end position="203"/>
    </location>
</feature>
<dbReference type="SMART" id="SM00014">
    <property type="entry name" value="acidPPc"/>
    <property type="match status" value="1"/>
</dbReference>
<dbReference type="Pfam" id="PF01569">
    <property type="entry name" value="PAP2"/>
    <property type="match status" value="1"/>
</dbReference>
<dbReference type="Proteomes" id="UP001500432">
    <property type="component" value="Unassembled WGS sequence"/>
</dbReference>
<accession>A0ABP5NM60</accession>
<feature type="transmembrane region" description="Helical" evidence="1">
    <location>
        <begin position="111"/>
        <end position="132"/>
    </location>
</feature>
<evidence type="ECO:0000259" key="2">
    <source>
        <dbReference type="SMART" id="SM00014"/>
    </source>
</evidence>
<sequence>MTPQNDARLSVEPARERPARSRLLQLPELRHWIAVPFAMSIVVFALGLAAMTPAYQSSELAIDQRLSTEHVAWLNAVSLAIEQILGPRGAIAILVLLLIGLWVVRRTPVDAIAVVGVTAFGWVFSLIFKYAIHRHRPDPGLLADPLSPEMDPNSFPSGHVCFAVSLTIALYFLLRHRRWSPWILVAGFAVSAFAAWTRVYVGVHYPMDVLASFPASIAGILLFSGIWNRLAPPVLGKLPFIARLESR</sequence>
<feature type="transmembrane region" description="Helical" evidence="1">
    <location>
        <begin position="32"/>
        <end position="51"/>
    </location>
</feature>